<accession>A0ABT3DBU4</accession>
<dbReference type="SMART" id="SM00267">
    <property type="entry name" value="GGDEF"/>
    <property type="match status" value="1"/>
</dbReference>
<dbReference type="Gene3D" id="3.30.70.270">
    <property type="match status" value="1"/>
</dbReference>
<evidence type="ECO:0000313" key="6">
    <source>
        <dbReference type="Proteomes" id="UP001526147"/>
    </source>
</evidence>
<keyword evidence="2" id="KW-1133">Transmembrane helix</keyword>
<feature type="transmembrane region" description="Helical" evidence="2">
    <location>
        <begin position="7"/>
        <end position="26"/>
    </location>
</feature>
<dbReference type="Pfam" id="PF00990">
    <property type="entry name" value="GGDEF"/>
    <property type="match status" value="1"/>
</dbReference>
<comment type="caution">
    <text evidence="5">The sequence shown here is derived from an EMBL/GenBank/DDBJ whole genome shotgun (WGS) entry which is preliminary data.</text>
</comment>
<evidence type="ECO:0000259" key="4">
    <source>
        <dbReference type="PROSITE" id="PS50887"/>
    </source>
</evidence>
<dbReference type="PROSITE" id="PS50887">
    <property type="entry name" value="GGDEF"/>
    <property type="match status" value="1"/>
</dbReference>
<sequence>MKVGNMVWLLAIIILLAINITIYITVPSWQNGVPLSLLSFSFLFPTWMYYKENNQITIKNEESKSRYDELLKQTEQSEKKATQLGKFIQEIPVPLFSINMKKAQCFFSDSLKELLNLTSSISELSHLEEKVHPKDKQQFLKDKKAWFSGYPSISRLRLQLDSHHLLWVEIRTKISVNPSGKVDSISGIVIDITKQIETEENLKQMAYYDSLTNLPNRIMLRSHLKKVISRAKRKEHDITIMFLDLDGFKNINDTLGHDTGDALLKEVANRLNSGVREEDLISRIGGDEFIIVIEETHKEEIKMIAERILTNTAKPYLLNDQTVSVTPSIGISTYPDDGHDIEDVIKNADKAMYLAKDRGKANFQFYTEELEAYRPKESLVEKVLKLFQK</sequence>
<dbReference type="Proteomes" id="UP001526147">
    <property type="component" value="Unassembled WGS sequence"/>
</dbReference>
<name>A0ABT3DBU4_9BACI</name>
<evidence type="ECO:0000259" key="3">
    <source>
        <dbReference type="PROSITE" id="PS50113"/>
    </source>
</evidence>
<dbReference type="InterPro" id="IPR052163">
    <property type="entry name" value="DGC-Regulatory_Protein"/>
</dbReference>
<proteinExistence type="predicted"/>
<dbReference type="PANTHER" id="PTHR46663:SF2">
    <property type="entry name" value="GGDEF DOMAIN-CONTAINING PROTEIN"/>
    <property type="match status" value="1"/>
</dbReference>
<dbReference type="EMBL" id="JAOYEY010000020">
    <property type="protein sequence ID" value="MCV9884523.1"/>
    <property type="molecule type" value="Genomic_DNA"/>
</dbReference>
<dbReference type="SUPFAM" id="SSF55785">
    <property type="entry name" value="PYP-like sensor domain (PAS domain)"/>
    <property type="match status" value="1"/>
</dbReference>
<dbReference type="CDD" id="cd01949">
    <property type="entry name" value="GGDEF"/>
    <property type="match status" value="1"/>
</dbReference>
<evidence type="ECO:0000313" key="5">
    <source>
        <dbReference type="EMBL" id="MCV9884523.1"/>
    </source>
</evidence>
<dbReference type="PANTHER" id="PTHR46663">
    <property type="entry name" value="DIGUANYLATE CYCLASE DGCT-RELATED"/>
    <property type="match status" value="1"/>
</dbReference>
<dbReference type="InterPro" id="IPR029787">
    <property type="entry name" value="Nucleotide_cyclase"/>
</dbReference>
<dbReference type="Gene3D" id="3.30.450.20">
    <property type="entry name" value="PAS domain"/>
    <property type="match status" value="1"/>
</dbReference>
<reference evidence="5 6" key="1">
    <citation type="submission" date="2022-10" db="EMBL/GenBank/DDBJ databases">
        <title>Draft genome assembly of moderately radiation resistant bacterium Metabacillus halosaccharovorans.</title>
        <authorList>
            <person name="Pal S."/>
            <person name="Gopinathan A."/>
        </authorList>
    </citation>
    <scope>NUCLEOTIDE SEQUENCE [LARGE SCALE GENOMIC DNA]</scope>
    <source>
        <strain evidence="5 6">VITHBRA001</strain>
    </source>
</reference>
<keyword evidence="2" id="KW-0812">Transmembrane</keyword>
<dbReference type="InterPro" id="IPR000700">
    <property type="entry name" value="PAS-assoc_C"/>
</dbReference>
<protein>
    <submittedName>
        <fullName evidence="5">GGDEF domain-containing protein</fullName>
    </submittedName>
</protein>
<dbReference type="InterPro" id="IPR000160">
    <property type="entry name" value="GGDEF_dom"/>
</dbReference>
<dbReference type="RefSeq" id="WP_264141477.1">
    <property type="nucleotide sequence ID" value="NZ_JAOYEY010000020.1"/>
</dbReference>
<gene>
    <name evidence="5" type="ORF">OIH86_02540</name>
</gene>
<feature type="coiled-coil region" evidence="1">
    <location>
        <begin position="53"/>
        <end position="80"/>
    </location>
</feature>
<keyword evidence="2" id="KW-0472">Membrane</keyword>
<dbReference type="PROSITE" id="PS50113">
    <property type="entry name" value="PAC"/>
    <property type="match status" value="1"/>
</dbReference>
<feature type="domain" description="PAC" evidence="3">
    <location>
        <begin position="152"/>
        <end position="204"/>
    </location>
</feature>
<keyword evidence="1" id="KW-0175">Coiled coil</keyword>
<organism evidence="5 6">
    <name type="scientific">Metabacillus halosaccharovorans</name>
    <dbReference type="NCBI Taxonomy" id="930124"/>
    <lineage>
        <taxon>Bacteria</taxon>
        <taxon>Bacillati</taxon>
        <taxon>Bacillota</taxon>
        <taxon>Bacilli</taxon>
        <taxon>Bacillales</taxon>
        <taxon>Bacillaceae</taxon>
        <taxon>Metabacillus</taxon>
    </lineage>
</organism>
<feature type="domain" description="GGDEF" evidence="4">
    <location>
        <begin position="236"/>
        <end position="368"/>
    </location>
</feature>
<evidence type="ECO:0000256" key="1">
    <source>
        <dbReference type="SAM" id="Coils"/>
    </source>
</evidence>
<dbReference type="InterPro" id="IPR043128">
    <property type="entry name" value="Rev_trsase/Diguanyl_cyclase"/>
</dbReference>
<dbReference type="SUPFAM" id="SSF55073">
    <property type="entry name" value="Nucleotide cyclase"/>
    <property type="match status" value="1"/>
</dbReference>
<dbReference type="NCBIfam" id="TIGR00254">
    <property type="entry name" value="GGDEF"/>
    <property type="match status" value="1"/>
</dbReference>
<dbReference type="InterPro" id="IPR035965">
    <property type="entry name" value="PAS-like_dom_sf"/>
</dbReference>
<keyword evidence="6" id="KW-1185">Reference proteome</keyword>
<evidence type="ECO:0000256" key="2">
    <source>
        <dbReference type="SAM" id="Phobius"/>
    </source>
</evidence>